<dbReference type="PANTHER" id="PTHR35936">
    <property type="entry name" value="MEMBRANE-BOUND LYTIC MUREIN TRANSGLYCOSYLASE F"/>
    <property type="match status" value="1"/>
</dbReference>
<evidence type="ECO:0000256" key="2">
    <source>
        <dbReference type="SAM" id="SignalP"/>
    </source>
</evidence>
<proteinExistence type="inferred from homology"/>
<reference evidence="3" key="1">
    <citation type="submission" date="2023-01" db="EMBL/GenBank/DDBJ databases">
        <title>Complete genome sequence of Planctobacterium marinum strain Dej080120_11.</title>
        <authorList>
            <person name="Ueki S."/>
            <person name="Maruyama F."/>
        </authorList>
    </citation>
    <scope>NUCLEOTIDE SEQUENCE</scope>
    <source>
        <strain evidence="3">Dej080120_11</strain>
    </source>
</reference>
<name>A0AA48I7F7_9ALTE</name>
<keyword evidence="4" id="KW-1185">Reference proteome</keyword>
<protein>
    <recommendedName>
        <fullName evidence="5">Solute-binding protein family 3/N-terminal domain-containing protein</fullName>
    </recommendedName>
</protein>
<evidence type="ECO:0000256" key="1">
    <source>
        <dbReference type="ARBA" id="ARBA00010333"/>
    </source>
</evidence>
<keyword evidence="2" id="KW-0732">Signal</keyword>
<dbReference type="PANTHER" id="PTHR35936:SF25">
    <property type="entry name" value="ABC TRANSPORTER SUBSTRATE-BINDING PROTEIN"/>
    <property type="match status" value="1"/>
</dbReference>
<comment type="similarity">
    <text evidence="1">Belongs to the bacterial solute-binding protein 3 family.</text>
</comment>
<evidence type="ECO:0000313" key="4">
    <source>
        <dbReference type="Proteomes" id="UP001333710"/>
    </source>
</evidence>
<dbReference type="Proteomes" id="UP001333710">
    <property type="component" value="Chromosome"/>
</dbReference>
<feature type="signal peptide" evidence="2">
    <location>
        <begin position="1"/>
        <end position="23"/>
    </location>
</feature>
<feature type="chain" id="PRO_5041416545" description="Solute-binding protein family 3/N-terminal domain-containing protein" evidence="2">
    <location>
        <begin position="24"/>
        <end position="258"/>
    </location>
</feature>
<evidence type="ECO:0000313" key="3">
    <source>
        <dbReference type="EMBL" id="BDX07350.1"/>
    </source>
</evidence>
<dbReference type="SUPFAM" id="SSF53850">
    <property type="entry name" value="Periplasmic binding protein-like II"/>
    <property type="match status" value="1"/>
</dbReference>
<dbReference type="KEGG" id="pmaw:MACH26_28710"/>
<dbReference type="AlphaFoldDB" id="A0AA48I7F7"/>
<dbReference type="EMBL" id="AP027272">
    <property type="protein sequence ID" value="BDX07350.1"/>
    <property type="molecule type" value="Genomic_DNA"/>
</dbReference>
<sequence length="258" mass="28995">MTSYLRMKGIALFLLLMGPLVKADTLHFATDAWCPYICDVQSEQPGILVEATNQILLSSPYSPNYLTINWAQSINLVRKGELDGLIGTYQSDAPDFVYGEQAFLQSQMCFFVDRNSNWEFTDLSSLNSRTMAFMNGYSYGEVMDTYIAANENQGQNNVMRISGDEDLQRRIALLNSGRVNTLIEDKRVFAWFIKWAGDARQFRAAGCLKAEDVYIGFSPALEQSARRAALLDSGLQQLHKNGELSDIIRAYSPDTFAD</sequence>
<accession>A0AA48I7F7</accession>
<dbReference type="Gene3D" id="3.40.190.10">
    <property type="entry name" value="Periplasmic binding protein-like II"/>
    <property type="match status" value="2"/>
</dbReference>
<evidence type="ECO:0008006" key="5">
    <source>
        <dbReference type="Google" id="ProtNLM"/>
    </source>
</evidence>
<gene>
    <name evidence="3" type="ORF">MACH26_28710</name>
</gene>
<organism evidence="3 4">
    <name type="scientific">Planctobacterium marinum</name>
    <dbReference type="NCBI Taxonomy" id="1631968"/>
    <lineage>
        <taxon>Bacteria</taxon>
        <taxon>Pseudomonadati</taxon>
        <taxon>Pseudomonadota</taxon>
        <taxon>Gammaproteobacteria</taxon>
        <taxon>Alteromonadales</taxon>
        <taxon>Alteromonadaceae</taxon>
        <taxon>Planctobacterium</taxon>
    </lineage>
</organism>
<dbReference type="RefSeq" id="WP_338293336.1">
    <property type="nucleotide sequence ID" value="NZ_AP027272.1"/>
</dbReference>